<evidence type="ECO:0000313" key="6">
    <source>
        <dbReference type="Proteomes" id="UP000004994"/>
    </source>
</evidence>
<reference evidence="5" key="1">
    <citation type="journal article" date="2012" name="Nature">
        <title>The tomato genome sequence provides insights into fleshy fruit evolution.</title>
        <authorList>
            <consortium name="Tomato Genome Consortium"/>
        </authorList>
    </citation>
    <scope>NUCLEOTIDE SEQUENCE [LARGE SCALE GENOMIC DNA]</scope>
    <source>
        <strain evidence="5">cv. Heinz 1706</strain>
    </source>
</reference>
<dbReference type="GO" id="GO:0003714">
    <property type="term" value="F:transcription corepressor activity"/>
    <property type="evidence" value="ECO:0007669"/>
    <property type="project" value="InterPro"/>
</dbReference>
<dbReference type="GO" id="GO:0005634">
    <property type="term" value="C:nucleus"/>
    <property type="evidence" value="ECO:0007669"/>
    <property type="project" value="UniProtKB-SubCell"/>
</dbReference>
<evidence type="ECO:0000313" key="5">
    <source>
        <dbReference type="EnsemblPlants" id="Solyc04g025000.2.1"/>
    </source>
</evidence>
<keyword evidence="2 3" id="KW-0539">Nucleus</keyword>
<dbReference type="InterPro" id="IPR003822">
    <property type="entry name" value="PAH"/>
</dbReference>
<dbReference type="PANTHER" id="PTHR12346:SF66">
    <property type="match status" value="1"/>
</dbReference>
<feature type="region of interest" description="Disordered" evidence="4">
    <location>
        <begin position="17"/>
        <end position="39"/>
    </location>
</feature>
<comment type="subcellular location">
    <subcellularLocation>
        <location evidence="1 3">Nucleus</location>
    </subcellularLocation>
</comment>
<dbReference type="InterPro" id="IPR036600">
    <property type="entry name" value="PAH_sf"/>
</dbReference>
<dbReference type="STRING" id="4081.A0A3Q7GTM5"/>
<evidence type="ECO:0000256" key="4">
    <source>
        <dbReference type="SAM" id="MobiDB-lite"/>
    </source>
</evidence>
<accession>A0A3Q7GTM5</accession>
<protein>
    <submittedName>
        <fullName evidence="5">Uncharacterized protein</fullName>
    </submittedName>
</protein>
<dbReference type="AlphaFoldDB" id="A0A3Q7GTM5"/>
<dbReference type="PANTHER" id="PTHR12346">
    <property type="entry name" value="SIN3B-RELATED"/>
    <property type="match status" value="1"/>
</dbReference>
<evidence type="ECO:0000256" key="2">
    <source>
        <dbReference type="ARBA" id="ARBA00023242"/>
    </source>
</evidence>
<dbReference type="Gene3D" id="1.20.1160.11">
    <property type="entry name" value="Paired amphipathic helix"/>
    <property type="match status" value="2"/>
</dbReference>
<dbReference type="PROSITE" id="PS51477">
    <property type="entry name" value="PAH"/>
    <property type="match status" value="2"/>
</dbReference>
<name>A0A3Q7GTM5_SOLLC</name>
<reference evidence="5" key="2">
    <citation type="submission" date="2019-01" db="UniProtKB">
        <authorList>
            <consortium name="EnsemblPlants"/>
        </authorList>
    </citation>
    <scope>IDENTIFICATION</scope>
    <source>
        <strain evidence="5">cv. Heinz 1706</strain>
    </source>
</reference>
<dbReference type="Proteomes" id="UP000004994">
    <property type="component" value="Chromosome 4"/>
</dbReference>
<dbReference type="OMA" id="HHEVLYV"/>
<dbReference type="EnsemblPlants" id="Solyc04g025000.2.1">
    <property type="protein sequence ID" value="Solyc04g025000.2.1"/>
    <property type="gene ID" value="Solyc04g025000.2"/>
</dbReference>
<proteinExistence type="predicted"/>
<dbReference type="SUPFAM" id="SSF47762">
    <property type="entry name" value="PAH2 domain"/>
    <property type="match status" value="2"/>
</dbReference>
<dbReference type="Pfam" id="PF02671">
    <property type="entry name" value="PAH"/>
    <property type="match status" value="2"/>
</dbReference>
<dbReference type="InParanoid" id="A0A3Q7GTM5"/>
<keyword evidence="6" id="KW-1185">Reference proteome</keyword>
<evidence type="ECO:0000256" key="1">
    <source>
        <dbReference type="ARBA" id="ARBA00004123"/>
    </source>
</evidence>
<evidence type="ECO:0000256" key="3">
    <source>
        <dbReference type="PROSITE-ProRule" id="PRU00810"/>
    </source>
</evidence>
<dbReference type="InterPro" id="IPR039774">
    <property type="entry name" value="Sin3-like"/>
</dbReference>
<dbReference type="FunFam" id="1.20.1160.11:FF:000001">
    <property type="entry name" value="Paired amphipathic helix protein Sin3"/>
    <property type="match status" value="1"/>
</dbReference>
<dbReference type="PaxDb" id="4081-Solyc04g025000.1.1"/>
<sequence length="193" mass="22608">MKRSRDASPFVFYHRDSKSDVSEGGLGNISGDSDVDRAGTSKPKMTIDEAFSYLDQVKEKFPNQREKYITFLVVLMDFMRKRIDIVGVKEKAKYLFKGHPSLLLGLNPFLHKGYEIILNDEDEVTYLTQQVFNFMKKTEERLENYSEVKDVFSMFKKKSKNAKEVHNQVILLLKDHPDWQEEFNFLLGRLSYC</sequence>
<dbReference type="Gramene" id="Solyc04g025000.2.1">
    <property type="protein sequence ID" value="Solyc04g025000.2.1"/>
    <property type="gene ID" value="Solyc04g025000.2"/>
</dbReference>
<organism evidence="5">
    <name type="scientific">Solanum lycopersicum</name>
    <name type="common">Tomato</name>
    <name type="synonym">Lycopersicon esculentum</name>
    <dbReference type="NCBI Taxonomy" id="4081"/>
    <lineage>
        <taxon>Eukaryota</taxon>
        <taxon>Viridiplantae</taxon>
        <taxon>Streptophyta</taxon>
        <taxon>Embryophyta</taxon>
        <taxon>Tracheophyta</taxon>
        <taxon>Spermatophyta</taxon>
        <taxon>Magnoliopsida</taxon>
        <taxon>eudicotyledons</taxon>
        <taxon>Gunneridae</taxon>
        <taxon>Pentapetalae</taxon>
        <taxon>asterids</taxon>
        <taxon>lamiids</taxon>
        <taxon>Solanales</taxon>
        <taxon>Solanaceae</taxon>
        <taxon>Solanoideae</taxon>
        <taxon>Solaneae</taxon>
        <taxon>Solanum</taxon>
        <taxon>Solanum subgen. Lycopersicon</taxon>
    </lineage>
</organism>